<gene>
    <name evidence="1" type="ORF">RND71_028462</name>
</gene>
<protein>
    <submittedName>
        <fullName evidence="1">Uncharacterized protein</fullName>
    </submittedName>
</protein>
<name>A0AAE1V971_9SOLA</name>
<comment type="caution">
    <text evidence="1">The sequence shown here is derived from an EMBL/GenBank/DDBJ whole genome shotgun (WGS) entry which is preliminary data.</text>
</comment>
<dbReference type="AlphaFoldDB" id="A0AAE1V971"/>
<dbReference type="EMBL" id="JAVYJV010000015">
    <property type="protein sequence ID" value="KAK4352944.1"/>
    <property type="molecule type" value="Genomic_DNA"/>
</dbReference>
<keyword evidence="2" id="KW-1185">Reference proteome</keyword>
<evidence type="ECO:0000313" key="1">
    <source>
        <dbReference type="EMBL" id="KAK4352944.1"/>
    </source>
</evidence>
<accession>A0AAE1V971</accession>
<organism evidence="1 2">
    <name type="scientific">Anisodus tanguticus</name>
    <dbReference type="NCBI Taxonomy" id="243964"/>
    <lineage>
        <taxon>Eukaryota</taxon>
        <taxon>Viridiplantae</taxon>
        <taxon>Streptophyta</taxon>
        <taxon>Embryophyta</taxon>
        <taxon>Tracheophyta</taxon>
        <taxon>Spermatophyta</taxon>
        <taxon>Magnoliopsida</taxon>
        <taxon>eudicotyledons</taxon>
        <taxon>Gunneridae</taxon>
        <taxon>Pentapetalae</taxon>
        <taxon>asterids</taxon>
        <taxon>lamiids</taxon>
        <taxon>Solanales</taxon>
        <taxon>Solanaceae</taxon>
        <taxon>Solanoideae</taxon>
        <taxon>Hyoscyameae</taxon>
        <taxon>Anisodus</taxon>
    </lineage>
</organism>
<reference evidence="1" key="1">
    <citation type="submission" date="2023-12" db="EMBL/GenBank/DDBJ databases">
        <title>Genome assembly of Anisodus tanguticus.</title>
        <authorList>
            <person name="Wang Y.-J."/>
        </authorList>
    </citation>
    <scope>NUCLEOTIDE SEQUENCE</scope>
    <source>
        <strain evidence="1">KB-2021</strain>
        <tissue evidence="1">Leaf</tissue>
    </source>
</reference>
<dbReference type="Proteomes" id="UP001291623">
    <property type="component" value="Unassembled WGS sequence"/>
</dbReference>
<sequence>MTKHVERCDCTHEKVCIEEPSLDELNSKMVKTICPMEQVHVDKKDKVVNLRPKNKKK</sequence>
<evidence type="ECO:0000313" key="2">
    <source>
        <dbReference type="Proteomes" id="UP001291623"/>
    </source>
</evidence>
<proteinExistence type="predicted"/>